<dbReference type="Pfam" id="PF08031">
    <property type="entry name" value="BBE"/>
    <property type="match status" value="1"/>
</dbReference>
<dbReference type="Gene3D" id="3.40.462.20">
    <property type="match status" value="1"/>
</dbReference>
<dbReference type="InterPro" id="IPR050416">
    <property type="entry name" value="FAD-linked_Oxidoreductase"/>
</dbReference>
<evidence type="ECO:0000313" key="8">
    <source>
        <dbReference type="Proteomes" id="UP001227101"/>
    </source>
</evidence>
<keyword evidence="3" id="KW-0285">Flavoprotein</keyword>
<keyword evidence="8" id="KW-1185">Reference proteome</keyword>
<dbReference type="PANTHER" id="PTHR42973:SF39">
    <property type="entry name" value="FAD-BINDING PCMH-TYPE DOMAIN-CONTAINING PROTEIN"/>
    <property type="match status" value="1"/>
</dbReference>
<dbReference type="RefSeq" id="WP_285451099.1">
    <property type="nucleotide sequence ID" value="NZ_CP127173.1"/>
</dbReference>
<comment type="cofactor">
    <cofactor evidence="1">
        <name>FAD</name>
        <dbReference type="ChEBI" id="CHEBI:57692"/>
    </cofactor>
</comment>
<dbReference type="PROSITE" id="PS51387">
    <property type="entry name" value="FAD_PCMH"/>
    <property type="match status" value="1"/>
</dbReference>
<comment type="similarity">
    <text evidence="2">Belongs to the oxygen-dependent FAD-linked oxidoreductase family.</text>
</comment>
<gene>
    <name evidence="7" type="ORF">QP939_37235</name>
</gene>
<dbReference type="InterPro" id="IPR016166">
    <property type="entry name" value="FAD-bd_PCMH"/>
</dbReference>
<evidence type="ECO:0000313" key="7">
    <source>
        <dbReference type="EMBL" id="WIV54458.1"/>
    </source>
</evidence>
<evidence type="ECO:0000256" key="3">
    <source>
        <dbReference type="ARBA" id="ARBA00022630"/>
    </source>
</evidence>
<evidence type="ECO:0000256" key="5">
    <source>
        <dbReference type="ARBA" id="ARBA00023002"/>
    </source>
</evidence>
<dbReference type="EMBL" id="CP127173">
    <property type="protein sequence ID" value="WIV54458.1"/>
    <property type="molecule type" value="Genomic_DNA"/>
</dbReference>
<dbReference type="SUPFAM" id="SSF56176">
    <property type="entry name" value="FAD-binding/transporter-associated domain-like"/>
    <property type="match status" value="1"/>
</dbReference>
<dbReference type="PROSITE" id="PS00862">
    <property type="entry name" value="OX2_COVAL_FAD"/>
    <property type="match status" value="1"/>
</dbReference>
<name>A0ABY8XFS5_9PSEU</name>
<protein>
    <submittedName>
        <fullName evidence="7">FAD-binding oxidoreductase</fullName>
    </submittedName>
</protein>
<reference evidence="7 8" key="1">
    <citation type="submission" date="2023-06" db="EMBL/GenBank/DDBJ databases">
        <authorList>
            <person name="Oyuntsetseg B."/>
            <person name="Kim S.B."/>
        </authorList>
    </citation>
    <scope>NUCLEOTIDE SEQUENCE [LARGE SCALE GENOMIC DNA]</scope>
    <source>
        <strain evidence="7 8">2-2</strain>
    </source>
</reference>
<dbReference type="InterPro" id="IPR006094">
    <property type="entry name" value="Oxid_FAD_bind_N"/>
</dbReference>
<dbReference type="InterPro" id="IPR016169">
    <property type="entry name" value="FAD-bd_PCMH_sub2"/>
</dbReference>
<sequence>MDRRTFLRVSGAVPVAGLAGWPPPDDWERLRARLAGPLFRPGDPGYADAKLVFFTMYDDRVPAAVVGAACVEDVQLAVAFAARHRLPVAARGGGHSYPGYSTVDGGIVVDLSRFSGIEVRPDGRAVIGAGAKLGPIATTLAAAGRVLPAGSCDTVGIAGLALGGGVGVLDRKYGLTCDHLEAARIVTADGRVRTVSAAAEPDLFWALRGGGGGNFGIVTGFTFRTVPIADVATFDLKFPADARTALFAAWQEWQPAAPDELWSGMGLAWNEASLGGTFLGPRARMHELLEDLVRRVGTQPVEWHEAVQDHLTAMRTFDDHDSRPGAAAAARYAYTGTSRMLTRPAEDPAAVVEVLTRDPGVRTIVDSGGGAIARVGVRETPFPHRKALASLQFLHGAEPADGGLAGARRSLAAVRDGLGPEFGTTGYVNYLDPEMPDWAHAYYGVNAERLRAVARKYDPRGIFAFPQGLSAARSTVHIGGT</sequence>
<evidence type="ECO:0000256" key="2">
    <source>
        <dbReference type="ARBA" id="ARBA00005466"/>
    </source>
</evidence>
<dbReference type="PANTHER" id="PTHR42973">
    <property type="entry name" value="BINDING OXIDOREDUCTASE, PUTATIVE (AFU_ORTHOLOGUE AFUA_1G17690)-RELATED"/>
    <property type="match status" value="1"/>
</dbReference>
<evidence type="ECO:0000256" key="4">
    <source>
        <dbReference type="ARBA" id="ARBA00022827"/>
    </source>
</evidence>
<evidence type="ECO:0000256" key="1">
    <source>
        <dbReference type="ARBA" id="ARBA00001974"/>
    </source>
</evidence>
<dbReference type="InterPro" id="IPR016167">
    <property type="entry name" value="FAD-bd_PCMH_sub1"/>
</dbReference>
<dbReference type="Gene3D" id="3.30.43.10">
    <property type="entry name" value="Uridine Diphospho-n-acetylenolpyruvylglucosamine Reductase, domain 2"/>
    <property type="match status" value="1"/>
</dbReference>
<dbReference type="Pfam" id="PF01565">
    <property type="entry name" value="FAD_binding_4"/>
    <property type="match status" value="1"/>
</dbReference>
<dbReference type="InterPro" id="IPR012951">
    <property type="entry name" value="BBE"/>
</dbReference>
<dbReference type="InterPro" id="IPR006093">
    <property type="entry name" value="Oxy_OxRdtase_FAD_BS"/>
</dbReference>
<proteinExistence type="inferred from homology"/>
<accession>A0ABY8XFS5</accession>
<dbReference type="Gene3D" id="3.30.465.10">
    <property type="match status" value="1"/>
</dbReference>
<evidence type="ECO:0000259" key="6">
    <source>
        <dbReference type="PROSITE" id="PS51387"/>
    </source>
</evidence>
<keyword evidence="4" id="KW-0274">FAD</keyword>
<dbReference type="InterPro" id="IPR036318">
    <property type="entry name" value="FAD-bd_PCMH-like_sf"/>
</dbReference>
<feature type="domain" description="FAD-binding PCMH-type" evidence="6">
    <location>
        <begin position="58"/>
        <end position="228"/>
    </location>
</feature>
<organism evidence="7 8">
    <name type="scientific">Amycolatopsis nalaikhensis</name>
    <dbReference type="NCBI Taxonomy" id="715472"/>
    <lineage>
        <taxon>Bacteria</taxon>
        <taxon>Bacillati</taxon>
        <taxon>Actinomycetota</taxon>
        <taxon>Actinomycetes</taxon>
        <taxon>Pseudonocardiales</taxon>
        <taxon>Pseudonocardiaceae</taxon>
        <taxon>Amycolatopsis</taxon>
    </lineage>
</organism>
<keyword evidence="5" id="KW-0560">Oxidoreductase</keyword>
<dbReference type="Proteomes" id="UP001227101">
    <property type="component" value="Chromosome"/>
</dbReference>